<reference evidence="3 4" key="1">
    <citation type="submission" date="2018-06" db="EMBL/GenBank/DDBJ databases">
        <title>Extensive metabolic versatility and redundancy in microbially diverse, dynamic hydrothermal sediments.</title>
        <authorList>
            <person name="Dombrowski N."/>
            <person name="Teske A."/>
            <person name="Baker B.J."/>
        </authorList>
    </citation>
    <scope>NUCLEOTIDE SEQUENCE [LARGE SCALE GENOMIC DNA]</scope>
    <source>
        <strain evidence="2">B34_G17</strain>
        <strain evidence="1">B66_G16</strain>
    </source>
</reference>
<accession>A0A497ERG8</accession>
<evidence type="ECO:0000313" key="2">
    <source>
        <dbReference type="EMBL" id="RLE53490.1"/>
    </source>
</evidence>
<dbReference type="Proteomes" id="UP000278475">
    <property type="component" value="Unassembled WGS sequence"/>
</dbReference>
<dbReference type="AlphaFoldDB" id="A0A497ERG8"/>
<gene>
    <name evidence="1" type="ORF">DRJ31_03595</name>
    <name evidence="2" type="ORF">DRJ33_00930</name>
</gene>
<dbReference type="SUPFAM" id="SSF117070">
    <property type="entry name" value="LEA14-like"/>
    <property type="match status" value="1"/>
</dbReference>
<dbReference type="EMBL" id="QMQX01000009">
    <property type="protein sequence ID" value="RLE53490.1"/>
    <property type="molecule type" value="Genomic_DNA"/>
</dbReference>
<sequence length="190" mass="20792">MALRAALMILSFVLALGPIVYGLYLYNWNVYEYVTPTFPEGIGLGGLPSISIGGVEAEHFGAGAFELTLYLVVDNQMDTQLTVSNVTFDLYCSEHNVKLGSAYMESSVEVPAGQTANVPVKMVGTFDGFTHVVSYHSYTYTDPVTNQTVYVVSFPANIKNGVLKLSFYQVELQSSFEYANVPISFEFGGE</sequence>
<organism evidence="1 4">
    <name type="scientific">Thermoproteota archaeon</name>
    <dbReference type="NCBI Taxonomy" id="2056631"/>
    <lineage>
        <taxon>Archaea</taxon>
        <taxon>Thermoproteota</taxon>
    </lineage>
</organism>
<comment type="caution">
    <text evidence="1">The sequence shown here is derived from an EMBL/GenBank/DDBJ whole genome shotgun (WGS) entry which is preliminary data.</text>
</comment>
<evidence type="ECO:0000313" key="1">
    <source>
        <dbReference type="EMBL" id="RLE49827.1"/>
    </source>
</evidence>
<dbReference type="Gene3D" id="2.60.40.1820">
    <property type="match status" value="1"/>
</dbReference>
<protein>
    <submittedName>
        <fullName evidence="1">Uncharacterized protein</fullName>
    </submittedName>
</protein>
<proteinExistence type="predicted"/>
<evidence type="ECO:0000313" key="3">
    <source>
        <dbReference type="Proteomes" id="UP000272051"/>
    </source>
</evidence>
<evidence type="ECO:0000313" key="4">
    <source>
        <dbReference type="Proteomes" id="UP000278475"/>
    </source>
</evidence>
<dbReference type="EMBL" id="QMQV01000021">
    <property type="protein sequence ID" value="RLE49827.1"/>
    <property type="molecule type" value="Genomic_DNA"/>
</dbReference>
<name>A0A497ERG8_9CREN</name>
<dbReference type="Proteomes" id="UP000272051">
    <property type="component" value="Unassembled WGS sequence"/>
</dbReference>